<feature type="compositionally biased region" description="Basic and acidic residues" evidence="5">
    <location>
        <begin position="379"/>
        <end position="411"/>
    </location>
</feature>
<feature type="active site" evidence="4">
    <location>
        <position position="772"/>
    </location>
</feature>
<feature type="region of interest" description="Disordered" evidence="5">
    <location>
        <begin position="85"/>
        <end position="114"/>
    </location>
</feature>
<evidence type="ECO:0000259" key="7">
    <source>
        <dbReference type="Pfam" id="PF20811"/>
    </source>
</evidence>
<evidence type="ECO:0000256" key="5">
    <source>
        <dbReference type="SAM" id="MobiDB-lite"/>
    </source>
</evidence>
<dbReference type="STRING" id="33528.ENSGAFP00000010126"/>
<feature type="compositionally biased region" description="Polar residues" evidence="5">
    <location>
        <begin position="99"/>
        <end position="114"/>
    </location>
</feature>
<feature type="compositionally biased region" description="Basic and acidic residues" evidence="5">
    <location>
        <begin position="139"/>
        <end position="154"/>
    </location>
</feature>
<feature type="active site" evidence="4">
    <location>
        <position position="773"/>
    </location>
</feature>
<feature type="active site" evidence="4">
    <location>
        <position position="754"/>
    </location>
</feature>
<name>A0A315VVT2_GAMAF</name>
<dbReference type="GO" id="GO:1990966">
    <property type="term" value="P:ATP generation from poly-ADP-D-ribose"/>
    <property type="evidence" value="ECO:0007669"/>
    <property type="project" value="TreeGrafter"/>
</dbReference>
<evidence type="ECO:0000256" key="4">
    <source>
        <dbReference type="PIRSR" id="PIRSR607724-1"/>
    </source>
</evidence>
<dbReference type="Proteomes" id="UP000250572">
    <property type="component" value="Unassembled WGS sequence"/>
</dbReference>
<dbReference type="PANTHER" id="PTHR12837:SF9">
    <property type="entry name" value="POLY(ADP-RIBOSE) GLYCOHYDROLASE"/>
    <property type="match status" value="1"/>
</dbReference>
<keyword evidence="9" id="KW-1185">Reference proteome</keyword>
<evidence type="ECO:0000259" key="6">
    <source>
        <dbReference type="Pfam" id="PF05028"/>
    </source>
</evidence>
<dbReference type="AlphaFoldDB" id="A0A315VVT2"/>
<dbReference type="GO" id="GO:0005975">
    <property type="term" value="P:carbohydrate metabolic process"/>
    <property type="evidence" value="ECO:0007669"/>
    <property type="project" value="InterPro"/>
</dbReference>
<feature type="region of interest" description="Disordered" evidence="5">
    <location>
        <begin position="132"/>
        <end position="183"/>
    </location>
</feature>
<dbReference type="GO" id="GO:0005634">
    <property type="term" value="C:nucleus"/>
    <property type="evidence" value="ECO:0007669"/>
    <property type="project" value="TreeGrafter"/>
</dbReference>
<dbReference type="EC" id="3.2.1.143" evidence="2"/>
<evidence type="ECO:0000256" key="3">
    <source>
        <dbReference type="ARBA" id="ARBA00022801"/>
    </source>
</evidence>
<dbReference type="Pfam" id="PF20811">
    <property type="entry name" value="PARG_cat_N"/>
    <property type="match status" value="1"/>
</dbReference>
<feature type="domain" description="PARG catalytic Macro" evidence="6">
    <location>
        <begin position="723"/>
        <end position="923"/>
    </location>
</feature>
<feature type="region of interest" description="Disordered" evidence="5">
    <location>
        <begin position="1"/>
        <end position="50"/>
    </location>
</feature>
<feature type="compositionally biased region" description="Low complexity" evidence="5">
    <location>
        <begin position="355"/>
        <end position="371"/>
    </location>
</feature>
<dbReference type="InterPro" id="IPR046372">
    <property type="entry name" value="PARG_cat_C"/>
</dbReference>
<organism evidence="8 9">
    <name type="scientific">Gambusia affinis</name>
    <name type="common">Western mosquitofish</name>
    <name type="synonym">Heterandria affinis</name>
    <dbReference type="NCBI Taxonomy" id="33528"/>
    <lineage>
        <taxon>Eukaryota</taxon>
        <taxon>Metazoa</taxon>
        <taxon>Chordata</taxon>
        <taxon>Craniata</taxon>
        <taxon>Vertebrata</taxon>
        <taxon>Euteleostomi</taxon>
        <taxon>Actinopterygii</taxon>
        <taxon>Neopterygii</taxon>
        <taxon>Teleostei</taxon>
        <taxon>Neoteleostei</taxon>
        <taxon>Acanthomorphata</taxon>
        <taxon>Ovalentaria</taxon>
        <taxon>Atherinomorphae</taxon>
        <taxon>Cyprinodontiformes</taxon>
        <taxon>Poeciliidae</taxon>
        <taxon>Poeciliinae</taxon>
        <taxon>Gambusia</taxon>
    </lineage>
</organism>
<gene>
    <name evidence="8" type="ORF">CCH79_00001258</name>
</gene>
<feature type="compositionally biased region" description="Basic and acidic residues" evidence="5">
    <location>
        <begin position="167"/>
        <end position="183"/>
    </location>
</feature>
<dbReference type="GO" id="GO:0005737">
    <property type="term" value="C:cytoplasm"/>
    <property type="evidence" value="ECO:0007669"/>
    <property type="project" value="TreeGrafter"/>
</dbReference>
<reference evidence="8 9" key="1">
    <citation type="journal article" date="2018" name="G3 (Bethesda)">
        <title>A High-Quality Reference Genome for the Invasive Mosquitofish Gambusia affinis Using a Chicago Library.</title>
        <authorList>
            <person name="Hoffberg S.L."/>
            <person name="Troendle N.J."/>
            <person name="Glenn T.C."/>
            <person name="Mahmud O."/>
            <person name="Louha S."/>
            <person name="Chalopin D."/>
            <person name="Bennetzen J.L."/>
            <person name="Mauricio R."/>
        </authorList>
    </citation>
    <scope>NUCLEOTIDE SEQUENCE [LARGE SCALE GENOMIC DNA]</scope>
    <source>
        <strain evidence="8">NE01/NJP1002.9</strain>
        <tissue evidence="8">Muscle</tissue>
    </source>
</reference>
<proteinExistence type="inferred from homology"/>
<dbReference type="Pfam" id="PF05028">
    <property type="entry name" value="PARG_cat_C"/>
    <property type="match status" value="1"/>
</dbReference>
<evidence type="ECO:0000313" key="8">
    <source>
        <dbReference type="EMBL" id="PWA26970.1"/>
    </source>
</evidence>
<dbReference type="PANTHER" id="PTHR12837">
    <property type="entry name" value="POLY ADP-RIBOSE GLYCOHYDROLASE"/>
    <property type="match status" value="1"/>
</dbReference>
<sequence>MTSPADDHHKYTLSDRSQSPLKPAWAQWETKPEPLPETEPGMGLGSGPQTRARAATSVALETGSRDFPFLHFFFFFSIHLSSSSSSYPASPPPPPLHSTRCSCLAASSPSDLPHHVQSQSAAVFSLCHRTRGDTAMQEQRPRSADPFAHSDRSLSGHHCSSSLTSTGREKERGGREGWRDKEGKQSRFRLVSGFDGGADAKCSSEMDHADGCKRLCQVFGSPMGPGESSGGHIMPVGSPGMGGSMGSQFMGQQSYGDGVSKGYGQPVMYGRPSTAYNPASAYGGRPQNISPKVLGTTKVFLVDLRPVLAFFLVSNMENKKHHNDSSQVKECLRIFDPLHSENEKPRNENQQNGKDGSMQASSSDTSTSGHSCNQNASEANKRDGDSCSEDARKASRHHGDSCSKDGSKASKLDGGSCDEDGSKAAKHMPVGTPCGEELSEVGLSCCRLDELKTLPQCDIKLGKLNFSETHTVLIDVKSFSCGAIVPQDGRDLWHSSFVKIPCSPSSVSTKPDTQFGPVRFKSQSSPVWRWSLISEQLRALAKKKAAKAEEVEKAILRYNPSYERVWSFDALPRYVKNDIENLYEKLFPKIAALALKLPDEVKKAIPLLQHHKPASITLSQGQISCLLANAFYCTFPHRNTTRSNAEYHNYPSINFSRLFGNWSERKNQKFKAIMHYFNVMTDESECRPRTVDACSRDTYVAGESKPEGLVTFERRRLDEAETQTWRKCTHTLHKLHVTSEGRIEVEGAQLLQVDFAASRIGGGVLDSGLVQEEILFLMNPELIVARLFTEKLDKDECLIITGTQQFSCYSGFSDSFQWLGPFDDHLERDEWRRLKRQILAIDACHFNHPMDQYNMEKVKRELNKAYCGFKGHHSHEEPDIATGKWGCGAFNGDPELKAVIQLMAAAKAKRGLAFFTFGDHDLCRRLQQTYRLLVTQKTTVGQLYRHLEKYCALRNKSNFHEGLFDYLRKTQMAGAAAGSRPAYLHKHTGTKVNTETQGFRLRRPCVDRSYMSKEAAPKTPGYFQKWF</sequence>
<evidence type="ECO:0000256" key="2">
    <source>
        <dbReference type="ARBA" id="ARBA00012255"/>
    </source>
</evidence>
<dbReference type="GO" id="GO:0004649">
    <property type="term" value="F:poly(ADP-ribose) glycohydrolase activity"/>
    <property type="evidence" value="ECO:0007669"/>
    <property type="project" value="UniProtKB-EC"/>
</dbReference>
<feature type="compositionally biased region" description="Basic and acidic residues" evidence="5">
    <location>
        <begin position="1"/>
        <end position="13"/>
    </location>
</feature>
<feature type="compositionally biased region" description="Basic and acidic residues" evidence="5">
    <location>
        <begin position="338"/>
        <end position="347"/>
    </location>
</feature>
<feature type="domain" description="PARG helical" evidence="7">
    <location>
        <begin position="577"/>
        <end position="714"/>
    </location>
</feature>
<protein>
    <recommendedName>
        <fullName evidence="2">poly(ADP-ribose) glycohydrolase</fullName>
        <ecNumber evidence="2">3.2.1.143</ecNumber>
    </recommendedName>
</protein>
<dbReference type="EMBL" id="NHOQ01001156">
    <property type="protein sequence ID" value="PWA26970.1"/>
    <property type="molecule type" value="Genomic_DNA"/>
</dbReference>
<dbReference type="InterPro" id="IPR007724">
    <property type="entry name" value="Poly_GlycHdrlase"/>
</dbReference>
<comment type="caution">
    <text evidence="8">The sequence shown here is derived from an EMBL/GenBank/DDBJ whole genome shotgun (WGS) entry which is preliminary data.</text>
</comment>
<dbReference type="GO" id="GO:0006282">
    <property type="term" value="P:regulation of DNA repair"/>
    <property type="evidence" value="ECO:0007669"/>
    <property type="project" value="InterPro"/>
</dbReference>
<evidence type="ECO:0000256" key="1">
    <source>
        <dbReference type="ARBA" id="ARBA00009545"/>
    </source>
</evidence>
<feature type="region of interest" description="Disordered" evidence="5">
    <location>
        <begin position="338"/>
        <end position="428"/>
    </location>
</feature>
<dbReference type="GO" id="GO:0009225">
    <property type="term" value="P:nucleotide-sugar metabolic process"/>
    <property type="evidence" value="ECO:0007669"/>
    <property type="project" value="TreeGrafter"/>
</dbReference>
<accession>A0A315VVT2</accession>
<evidence type="ECO:0000313" key="9">
    <source>
        <dbReference type="Proteomes" id="UP000250572"/>
    </source>
</evidence>
<keyword evidence="3" id="KW-0378">Hydrolase</keyword>
<dbReference type="InterPro" id="IPR048362">
    <property type="entry name" value="PARG_helical"/>
</dbReference>
<comment type="similarity">
    <text evidence="1">Belongs to the poly(ADP-ribose) glycohydrolase family.</text>
</comment>